<dbReference type="Pfam" id="PF00313">
    <property type="entry name" value="CSD"/>
    <property type="match status" value="1"/>
</dbReference>
<dbReference type="SUPFAM" id="SSF50249">
    <property type="entry name" value="Nucleic acid-binding proteins"/>
    <property type="match status" value="1"/>
</dbReference>
<dbReference type="InterPro" id="IPR012340">
    <property type="entry name" value="NA-bd_OB-fold"/>
</dbReference>
<name>A0A0L6CF86_9MICO</name>
<dbReference type="GO" id="GO:0003676">
    <property type="term" value="F:nucleic acid binding"/>
    <property type="evidence" value="ECO:0007669"/>
    <property type="project" value="InterPro"/>
</dbReference>
<dbReference type="PROSITE" id="PS51857">
    <property type="entry name" value="CSD_2"/>
    <property type="match status" value="1"/>
</dbReference>
<accession>A0A0L6CF86</accession>
<evidence type="ECO:0000313" key="2">
    <source>
        <dbReference type="EMBL" id="KNX36255.1"/>
    </source>
</evidence>
<feature type="domain" description="CSD" evidence="1">
    <location>
        <begin position="1"/>
        <end position="64"/>
    </location>
</feature>
<keyword evidence="3" id="KW-1185">Reference proteome</keyword>
<gene>
    <name evidence="2" type="ORF">VV01_02435</name>
</gene>
<dbReference type="AlphaFoldDB" id="A0A0L6CF86"/>
<dbReference type="PANTHER" id="PTHR11544">
    <property type="entry name" value="COLD SHOCK DOMAIN CONTAINING PROTEINS"/>
    <property type="match status" value="1"/>
</dbReference>
<dbReference type="InterPro" id="IPR011129">
    <property type="entry name" value="CSD"/>
</dbReference>
<dbReference type="EMBL" id="LAIR01000002">
    <property type="protein sequence ID" value="KNX36255.1"/>
    <property type="molecule type" value="Genomic_DNA"/>
</dbReference>
<dbReference type="PRINTS" id="PR00050">
    <property type="entry name" value="COLDSHOCK"/>
</dbReference>
<dbReference type="OrthoDB" id="7477356at2"/>
<protein>
    <submittedName>
        <fullName evidence="2">Cold-shock protein</fullName>
    </submittedName>
</protein>
<dbReference type="InterPro" id="IPR050181">
    <property type="entry name" value="Cold_shock_domain"/>
</dbReference>
<dbReference type="STRING" id="1631356.VV01_02435"/>
<dbReference type="SMART" id="SM00357">
    <property type="entry name" value="CSP"/>
    <property type="match status" value="1"/>
</dbReference>
<reference evidence="3" key="1">
    <citation type="submission" date="2015-03" db="EMBL/GenBank/DDBJ databases">
        <title>Luteipulveratus halotolerans sp. nov., a novel actinobacterium (Dermacoccaceae) from Sarawak, Malaysia.</title>
        <authorList>
            <person name="Juboi H."/>
            <person name="Basik A."/>
            <person name="Shamsul S.S."/>
            <person name="Arnold P."/>
            <person name="Schmitt E.K."/>
            <person name="Sanglier J.-J."/>
            <person name="Yeo T."/>
        </authorList>
    </citation>
    <scope>NUCLEOTIDE SEQUENCE [LARGE SCALE GENOMIC DNA]</scope>
    <source>
        <strain evidence="3">C296001</strain>
    </source>
</reference>
<dbReference type="PATRIC" id="fig|1631356.3.peg.421"/>
<evidence type="ECO:0000313" key="3">
    <source>
        <dbReference type="Proteomes" id="UP000037397"/>
    </source>
</evidence>
<comment type="caution">
    <text evidence="2">The sequence shown here is derived from an EMBL/GenBank/DDBJ whole genome shotgun (WGS) entry which is preliminary data.</text>
</comment>
<dbReference type="InterPro" id="IPR002059">
    <property type="entry name" value="CSP_DNA-bd"/>
</dbReference>
<dbReference type="RefSeq" id="WP_050668496.1">
    <property type="nucleotide sequence ID" value="NZ_LAIR01000002.1"/>
</dbReference>
<sequence>MPSGKVKFFDADKGFGFVSGDDGQDVFLHVNALPTGVSTLKGGTRVEYSVAEGRRGAQALSVKVLDPTPSLAARHRKPADDMSVIVEDVIKLLDGVSAGLRKGRYPDKAQATKVSAVLRAVADDLEV</sequence>
<proteinExistence type="predicted"/>
<dbReference type="Proteomes" id="UP000037397">
    <property type="component" value="Unassembled WGS sequence"/>
</dbReference>
<evidence type="ECO:0000259" key="1">
    <source>
        <dbReference type="PROSITE" id="PS51857"/>
    </source>
</evidence>
<organism evidence="2 3">
    <name type="scientific">Luteipulveratus halotolerans</name>
    <dbReference type="NCBI Taxonomy" id="1631356"/>
    <lineage>
        <taxon>Bacteria</taxon>
        <taxon>Bacillati</taxon>
        <taxon>Actinomycetota</taxon>
        <taxon>Actinomycetes</taxon>
        <taxon>Micrococcales</taxon>
        <taxon>Dermacoccaceae</taxon>
        <taxon>Luteipulveratus</taxon>
    </lineage>
</organism>
<dbReference type="Gene3D" id="2.40.50.140">
    <property type="entry name" value="Nucleic acid-binding proteins"/>
    <property type="match status" value="1"/>
</dbReference>